<evidence type="ECO:0000313" key="2">
    <source>
        <dbReference type="Proteomes" id="UP001296104"/>
    </source>
</evidence>
<sequence length="81" mass="9592">METEEYRNAAKSLKEMTGNEIPTTYPFIIVILKWLLSEKVSIMFDWFRTDGYGANLPELKKRYPSLKDLRQCLDEDSAWKK</sequence>
<evidence type="ECO:0000313" key="1">
    <source>
        <dbReference type="EMBL" id="CAK4032997.1"/>
    </source>
</evidence>
<proteinExistence type="predicted"/>
<keyword evidence="2" id="KW-1185">Reference proteome</keyword>
<comment type="caution">
    <text evidence="1">The sequence shown here is derived from an EMBL/GenBank/DDBJ whole genome shotgun (WGS) entry which is preliminary data.</text>
</comment>
<accession>A0AAI8Z5U8</accession>
<dbReference type="Proteomes" id="UP001296104">
    <property type="component" value="Unassembled WGS sequence"/>
</dbReference>
<name>A0AAI8Z5U8_9PEZI</name>
<organism evidence="1 2">
    <name type="scientific">Lecanosticta acicola</name>
    <dbReference type="NCBI Taxonomy" id="111012"/>
    <lineage>
        <taxon>Eukaryota</taxon>
        <taxon>Fungi</taxon>
        <taxon>Dikarya</taxon>
        <taxon>Ascomycota</taxon>
        <taxon>Pezizomycotina</taxon>
        <taxon>Dothideomycetes</taxon>
        <taxon>Dothideomycetidae</taxon>
        <taxon>Mycosphaerellales</taxon>
        <taxon>Mycosphaerellaceae</taxon>
        <taxon>Lecanosticta</taxon>
    </lineage>
</organism>
<dbReference type="AlphaFoldDB" id="A0AAI8Z5U8"/>
<gene>
    <name evidence="1" type="ORF">LECACI_7A008155</name>
</gene>
<reference evidence="1" key="1">
    <citation type="submission" date="2023-11" db="EMBL/GenBank/DDBJ databases">
        <authorList>
            <person name="Alioto T."/>
            <person name="Alioto T."/>
            <person name="Gomez Garrido J."/>
        </authorList>
    </citation>
    <scope>NUCLEOTIDE SEQUENCE</scope>
</reference>
<dbReference type="EMBL" id="CAVMBE010000076">
    <property type="protein sequence ID" value="CAK4032997.1"/>
    <property type="molecule type" value="Genomic_DNA"/>
</dbReference>
<protein>
    <submittedName>
        <fullName evidence="1">Uncharacterized protein</fullName>
    </submittedName>
</protein>